<feature type="domain" description="M23ase beta-sheet core" evidence="3">
    <location>
        <begin position="300"/>
        <end position="394"/>
    </location>
</feature>
<evidence type="ECO:0000259" key="3">
    <source>
        <dbReference type="Pfam" id="PF01551"/>
    </source>
</evidence>
<dbReference type="PANTHER" id="PTHR21666">
    <property type="entry name" value="PEPTIDASE-RELATED"/>
    <property type="match status" value="1"/>
</dbReference>
<proteinExistence type="predicted"/>
<protein>
    <submittedName>
        <fullName evidence="4">Peptidase, M23 family</fullName>
    </submittedName>
</protein>
<sequence length="399" mass="44807">MRAVNFERKKLPVWFVFIFALFLGTLALTGPSFADDLDARIAQEQQKLEYIQKKIEQHKKEAASYAKKEKSLLAELEEINQKEEVARQKIKVLELKERKLNERINELSKKIEEEEALLARAKEALSSRVVSLYKFGSVSQYKLLFSARNVQEAMSMSYLLGRVAKADSELIGEVRERKRSLEESKAELQKQKQDLLANKKDLESERKKLLQAQSQQKKLISDIRQQKSLHEKATAELAASQRELQEKIQSLIAEKRRRAAASSGRTALVAPKGKLLWPVRGSINDRYGTRVHPVFKTKTVHTGIDIGAAHGTPVKAAARGEVLFTGWLKGYGQVIILDHGGDMTTVYAHLSAINVREGQVVNQGDVIGRVGNTGVATGPHLHFEVRINANAVDPLKYLP</sequence>
<accession>A0A0T5XC13</accession>
<dbReference type="Proteomes" id="UP000005273">
    <property type="component" value="Unassembled WGS sequence"/>
</dbReference>
<dbReference type="FunFam" id="2.70.70.10:FF:000006">
    <property type="entry name" value="M23 family peptidase"/>
    <property type="match status" value="1"/>
</dbReference>
<dbReference type="GO" id="GO:0004222">
    <property type="term" value="F:metalloendopeptidase activity"/>
    <property type="evidence" value="ECO:0007669"/>
    <property type="project" value="TreeGrafter"/>
</dbReference>
<dbReference type="InterPro" id="IPR050570">
    <property type="entry name" value="Cell_wall_metabolism_enzyme"/>
</dbReference>
<name>A0A0T5XC13_9BACT</name>
<evidence type="ECO:0000256" key="2">
    <source>
        <dbReference type="SAM" id="Coils"/>
    </source>
</evidence>
<evidence type="ECO:0000256" key="1">
    <source>
        <dbReference type="ARBA" id="ARBA00022729"/>
    </source>
</evidence>
<dbReference type="STRING" id="592015.HMPREF1705_03151"/>
<dbReference type="eggNOG" id="COG4942">
    <property type="taxonomic scope" value="Bacteria"/>
</dbReference>
<dbReference type="EMBL" id="ACJX03000001">
    <property type="protein sequence ID" value="KRT35894.1"/>
    <property type="molecule type" value="Genomic_DNA"/>
</dbReference>
<evidence type="ECO:0000313" key="5">
    <source>
        <dbReference type="Proteomes" id="UP000005273"/>
    </source>
</evidence>
<dbReference type="AlphaFoldDB" id="A0A0T5XC13"/>
<keyword evidence="2" id="KW-0175">Coiled coil</keyword>
<dbReference type="Gene3D" id="6.10.250.3150">
    <property type="match status" value="1"/>
</dbReference>
<dbReference type="SUPFAM" id="SSF51261">
    <property type="entry name" value="Duplicated hybrid motif"/>
    <property type="match status" value="1"/>
</dbReference>
<dbReference type="Pfam" id="PF01551">
    <property type="entry name" value="Peptidase_M23"/>
    <property type="match status" value="1"/>
</dbReference>
<feature type="coiled-coil region" evidence="2">
    <location>
        <begin position="171"/>
        <end position="254"/>
    </location>
</feature>
<keyword evidence="5" id="KW-1185">Reference proteome</keyword>
<comment type="caution">
    <text evidence="4">The sequence shown here is derived from an EMBL/GenBank/DDBJ whole genome shotgun (WGS) entry which is preliminary data.</text>
</comment>
<gene>
    <name evidence="4" type="ORF">HMPREF1705_03151</name>
</gene>
<organism evidence="4 5">
    <name type="scientific">Acetomicrobium hydrogeniformans ATCC BAA-1850</name>
    <dbReference type="NCBI Taxonomy" id="592015"/>
    <lineage>
        <taxon>Bacteria</taxon>
        <taxon>Thermotogati</taxon>
        <taxon>Synergistota</taxon>
        <taxon>Synergistia</taxon>
        <taxon>Synergistales</taxon>
        <taxon>Acetomicrobiaceae</taxon>
        <taxon>Acetomicrobium</taxon>
    </lineage>
</organism>
<dbReference type="InterPro" id="IPR016047">
    <property type="entry name" value="M23ase_b-sheet_dom"/>
</dbReference>
<keyword evidence="1" id="KW-0732">Signal</keyword>
<dbReference type="PANTHER" id="PTHR21666:SF289">
    <property type="entry name" value="L-ALA--D-GLU ENDOPEPTIDASE"/>
    <property type="match status" value="1"/>
</dbReference>
<dbReference type="CDD" id="cd12797">
    <property type="entry name" value="M23_peptidase"/>
    <property type="match status" value="1"/>
</dbReference>
<dbReference type="InterPro" id="IPR011055">
    <property type="entry name" value="Dup_hybrid_motif"/>
</dbReference>
<reference evidence="5" key="1">
    <citation type="submission" date="2012-09" db="EMBL/GenBank/DDBJ databases">
        <authorList>
            <person name="Weinstock G."/>
            <person name="Sodergren E."/>
            <person name="Clifton S."/>
            <person name="Fulton L."/>
            <person name="Fulton B."/>
            <person name="Courtney L."/>
            <person name="Fronick C."/>
            <person name="Harrison M."/>
            <person name="Strong C."/>
            <person name="Farmer C."/>
            <person name="Delehaunty K."/>
            <person name="Markovic C."/>
            <person name="Hall O."/>
            <person name="Minx P."/>
            <person name="Tomlinson C."/>
            <person name="Mitreva M."/>
            <person name="Nelson J."/>
            <person name="Hou S."/>
            <person name="Wollam A."/>
            <person name="Pepin K.H."/>
            <person name="Johnson M."/>
            <person name="Bhonagiri V."/>
            <person name="Nash W.E."/>
            <person name="Suruliraj S."/>
            <person name="Warren W."/>
            <person name="Chinwalla A."/>
            <person name="Mardis E.R."/>
            <person name="Wilson R.K."/>
        </authorList>
    </citation>
    <scope>NUCLEOTIDE SEQUENCE [LARGE SCALE GENOMIC DNA]</scope>
    <source>
        <strain evidence="5">OS1</strain>
    </source>
</reference>
<feature type="coiled-coil region" evidence="2">
    <location>
        <begin position="34"/>
        <end position="124"/>
    </location>
</feature>
<evidence type="ECO:0000313" key="4">
    <source>
        <dbReference type="EMBL" id="KRT35894.1"/>
    </source>
</evidence>
<dbReference type="Gene3D" id="2.70.70.10">
    <property type="entry name" value="Glucose Permease (Domain IIA)"/>
    <property type="match status" value="1"/>
</dbReference>